<comment type="caution">
    <text evidence="2">The sequence shown here is derived from an EMBL/GenBank/DDBJ whole genome shotgun (WGS) entry which is preliminary data.</text>
</comment>
<proteinExistence type="predicted"/>
<dbReference type="Pfam" id="PF16087">
    <property type="entry name" value="DUF4817"/>
    <property type="match status" value="1"/>
</dbReference>
<gene>
    <name evidence="2" type="ORF">AVEN_88376_1</name>
</gene>
<protein>
    <recommendedName>
        <fullName evidence="1">DUF4817 domain-containing protein</fullName>
    </recommendedName>
</protein>
<dbReference type="EMBL" id="BGPR01002564">
    <property type="protein sequence ID" value="GBM75564.1"/>
    <property type="molecule type" value="Genomic_DNA"/>
</dbReference>
<accession>A0A4Y2ID21</accession>
<reference evidence="2 3" key="1">
    <citation type="journal article" date="2019" name="Sci. Rep.">
        <title>Orb-weaving spider Araneus ventricosus genome elucidates the spidroin gene catalogue.</title>
        <authorList>
            <person name="Kono N."/>
            <person name="Nakamura H."/>
            <person name="Ohtoshi R."/>
            <person name="Moran D.A.P."/>
            <person name="Shinohara A."/>
            <person name="Yoshida Y."/>
            <person name="Fujiwara M."/>
            <person name="Mori M."/>
            <person name="Tomita M."/>
            <person name="Arakawa K."/>
        </authorList>
    </citation>
    <scope>NUCLEOTIDE SEQUENCE [LARGE SCALE GENOMIC DNA]</scope>
</reference>
<dbReference type="InterPro" id="IPR032135">
    <property type="entry name" value="DUF4817"/>
</dbReference>
<name>A0A4Y2ID21_ARAVE</name>
<evidence type="ECO:0000259" key="1">
    <source>
        <dbReference type="Pfam" id="PF16087"/>
    </source>
</evidence>
<dbReference type="OrthoDB" id="6430081at2759"/>
<feature type="domain" description="DUF4817" evidence="1">
    <location>
        <begin position="7"/>
        <end position="53"/>
    </location>
</feature>
<evidence type="ECO:0000313" key="3">
    <source>
        <dbReference type="Proteomes" id="UP000499080"/>
    </source>
</evidence>
<dbReference type="PANTHER" id="PTHR47326">
    <property type="entry name" value="TRANSPOSABLE ELEMENT TC3 TRANSPOSASE-LIKE PROTEIN"/>
    <property type="match status" value="1"/>
</dbReference>
<dbReference type="PANTHER" id="PTHR47326:SF1">
    <property type="entry name" value="HTH PSQ-TYPE DOMAIN-CONTAINING PROTEIN"/>
    <property type="match status" value="1"/>
</dbReference>
<keyword evidence="3" id="KW-1185">Reference proteome</keyword>
<evidence type="ECO:0000313" key="2">
    <source>
        <dbReference type="EMBL" id="GBM75564.1"/>
    </source>
</evidence>
<dbReference type="AlphaFoldDB" id="A0A4Y2ID21"/>
<organism evidence="2 3">
    <name type="scientific">Araneus ventricosus</name>
    <name type="common">Orbweaver spider</name>
    <name type="synonym">Epeira ventricosa</name>
    <dbReference type="NCBI Taxonomy" id="182803"/>
    <lineage>
        <taxon>Eukaryota</taxon>
        <taxon>Metazoa</taxon>
        <taxon>Ecdysozoa</taxon>
        <taxon>Arthropoda</taxon>
        <taxon>Chelicerata</taxon>
        <taxon>Arachnida</taxon>
        <taxon>Araneae</taxon>
        <taxon>Araneomorphae</taxon>
        <taxon>Entelegynae</taxon>
        <taxon>Araneoidea</taxon>
        <taxon>Araneidae</taxon>
        <taxon>Araneus</taxon>
    </lineage>
</organism>
<dbReference type="Proteomes" id="UP000499080">
    <property type="component" value="Unassembled WGS sequence"/>
</dbReference>
<sequence>MAAMQEKRCCVLEYAKCSSVTSVQRAFLRKYGKSGPDHQSILRWFRQFRGTGLLCKGRPRVSEEIVERVRQSFVRCPQQSTVRASLQLGIPQKTAWNVLRRRLHFKPYSLQLLQHLTPGDYARLFDFCTRMQQAVEDDDDLAGALIFSYEATIYV</sequence>